<dbReference type="Proteomes" id="UP000572817">
    <property type="component" value="Unassembled WGS sequence"/>
</dbReference>
<sequence length="142" mass="15281">MAPTSNAQAGSGFDHQKQQQQQREQPSAPKLMTHTKSLTISTPEGGKSGDNDGDKRQDSPTIPTSSPDEPKSANKERAKPLMGTSTVAWLSGVDQPKAVESPTEIKNAKPPVTPEDQDVATPDSDDEVYEPLPGVLNRRIHN</sequence>
<evidence type="ECO:0000256" key="1">
    <source>
        <dbReference type="SAM" id="MobiDB-lite"/>
    </source>
</evidence>
<proteinExistence type="predicted"/>
<protein>
    <submittedName>
        <fullName evidence="2">Uncharacterized protein</fullName>
    </submittedName>
</protein>
<evidence type="ECO:0000313" key="3">
    <source>
        <dbReference type="Proteomes" id="UP000572817"/>
    </source>
</evidence>
<dbReference type="EMBL" id="WWBZ02000016">
    <property type="protein sequence ID" value="KAF4309599.1"/>
    <property type="molecule type" value="Genomic_DNA"/>
</dbReference>
<gene>
    <name evidence="2" type="ORF">GTA08_BOTSDO02232</name>
</gene>
<feature type="compositionally biased region" description="Basic and acidic residues" evidence="1">
    <location>
        <begin position="68"/>
        <end position="79"/>
    </location>
</feature>
<feature type="region of interest" description="Disordered" evidence="1">
    <location>
        <begin position="1"/>
        <end position="142"/>
    </location>
</feature>
<accession>A0A8H4IYM3</accession>
<feature type="compositionally biased region" description="Basic and acidic residues" evidence="1">
    <location>
        <begin position="47"/>
        <end position="58"/>
    </location>
</feature>
<keyword evidence="3" id="KW-1185">Reference proteome</keyword>
<reference evidence="2" key="1">
    <citation type="submission" date="2020-04" db="EMBL/GenBank/DDBJ databases">
        <title>Genome Assembly and Annotation of Botryosphaeria dothidea sdau 11-99, a Latent Pathogen of Apple Fruit Ring Rot in China.</title>
        <authorList>
            <person name="Yu C."/>
            <person name="Diao Y."/>
            <person name="Lu Q."/>
            <person name="Zhao J."/>
            <person name="Cui S."/>
            <person name="Peng C."/>
            <person name="He B."/>
            <person name="Liu H."/>
        </authorList>
    </citation>
    <scope>NUCLEOTIDE SEQUENCE [LARGE SCALE GENOMIC DNA]</scope>
    <source>
        <strain evidence="2">Sdau11-99</strain>
    </source>
</reference>
<dbReference type="AlphaFoldDB" id="A0A8H4IYM3"/>
<organism evidence="2 3">
    <name type="scientific">Botryosphaeria dothidea</name>
    <dbReference type="NCBI Taxonomy" id="55169"/>
    <lineage>
        <taxon>Eukaryota</taxon>
        <taxon>Fungi</taxon>
        <taxon>Dikarya</taxon>
        <taxon>Ascomycota</taxon>
        <taxon>Pezizomycotina</taxon>
        <taxon>Dothideomycetes</taxon>
        <taxon>Dothideomycetes incertae sedis</taxon>
        <taxon>Botryosphaeriales</taxon>
        <taxon>Botryosphaeriaceae</taxon>
        <taxon>Botryosphaeria</taxon>
    </lineage>
</organism>
<comment type="caution">
    <text evidence="2">The sequence shown here is derived from an EMBL/GenBank/DDBJ whole genome shotgun (WGS) entry which is preliminary data.</text>
</comment>
<name>A0A8H4IYM3_9PEZI</name>
<evidence type="ECO:0000313" key="2">
    <source>
        <dbReference type="EMBL" id="KAF4309599.1"/>
    </source>
</evidence>
<feature type="compositionally biased region" description="Acidic residues" evidence="1">
    <location>
        <begin position="115"/>
        <end position="129"/>
    </location>
</feature>